<gene>
    <name evidence="2" type="ORF">Q605_AUC01101G0001</name>
</gene>
<dbReference type="AlphaFoldDB" id="W1V6Q8"/>
<organism evidence="2 3">
    <name type="scientific">Actinomyces urogenitalis DORA_12</name>
    <dbReference type="NCBI Taxonomy" id="1403939"/>
    <lineage>
        <taxon>Bacteria</taxon>
        <taxon>Bacillati</taxon>
        <taxon>Actinomycetota</taxon>
        <taxon>Actinomycetes</taxon>
        <taxon>Actinomycetales</taxon>
        <taxon>Actinomycetaceae</taxon>
        <taxon>Actinomyces</taxon>
    </lineage>
</organism>
<accession>W1V6Q8</accession>
<keyword evidence="1" id="KW-1133">Transmembrane helix</keyword>
<dbReference type="Proteomes" id="UP000018852">
    <property type="component" value="Unassembled WGS sequence"/>
</dbReference>
<dbReference type="EMBL" id="AZLV01001101">
    <property type="protein sequence ID" value="ETJ01316.1"/>
    <property type="molecule type" value="Genomic_DNA"/>
</dbReference>
<comment type="caution">
    <text evidence="2">The sequence shown here is derived from an EMBL/GenBank/DDBJ whole genome shotgun (WGS) entry which is preliminary data.</text>
</comment>
<evidence type="ECO:0000313" key="2">
    <source>
        <dbReference type="EMBL" id="ETJ01316.1"/>
    </source>
</evidence>
<feature type="transmembrane region" description="Helical" evidence="1">
    <location>
        <begin position="56"/>
        <end position="73"/>
    </location>
</feature>
<keyword evidence="1" id="KW-0472">Membrane</keyword>
<feature type="transmembrane region" description="Helical" evidence="1">
    <location>
        <begin position="20"/>
        <end position="44"/>
    </location>
</feature>
<proteinExistence type="predicted"/>
<reference evidence="2 3" key="1">
    <citation type="submission" date="2013-12" db="EMBL/GenBank/DDBJ databases">
        <title>A Varibaculum cambriense genome reconstructed from a premature infant gut community with otherwise low bacterial novelty that shifts toward anaerobic metabolism during the third week of life.</title>
        <authorList>
            <person name="Brown C.T."/>
            <person name="Sharon I."/>
            <person name="Thomas B.C."/>
            <person name="Castelle C.J."/>
            <person name="Morowitz M.J."/>
            <person name="Banfield J.F."/>
        </authorList>
    </citation>
    <scope>NUCLEOTIDE SEQUENCE [LARGE SCALE GENOMIC DNA]</scope>
    <source>
        <strain evidence="3">DORA_12</strain>
    </source>
</reference>
<sequence>MLSGSGAVRPGGPAVWAHTVPAGFVACGCVGVGGVGGLVVNCIVDASIFDLCAHTRVFVVCVVLFVFLSVRWMPWHQGPMKDVVACDKPRGAG</sequence>
<evidence type="ECO:0000313" key="3">
    <source>
        <dbReference type="Proteomes" id="UP000018852"/>
    </source>
</evidence>
<protein>
    <submittedName>
        <fullName evidence="2">Uncharacterized protein</fullName>
    </submittedName>
</protein>
<keyword evidence="1" id="KW-0812">Transmembrane</keyword>
<evidence type="ECO:0000256" key="1">
    <source>
        <dbReference type="SAM" id="Phobius"/>
    </source>
</evidence>
<name>W1V6Q8_9ACTO</name>